<reference evidence="1" key="1">
    <citation type="submission" date="2022-01" db="EMBL/GenBank/DDBJ databases">
        <title>Genome sequence and assembly of Parabukholderia sp. RG36.</title>
        <authorList>
            <person name="Chhetri G."/>
        </authorList>
    </citation>
    <scope>NUCLEOTIDE SEQUENCE</scope>
    <source>
        <strain evidence="1">RG36</strain>
    </source>
</reference>
<evidence type="ECO:0000313" key="2">
    <source>
        <dbReference type="Proteomes" id="UP001139308"/>
    </source>
</evidence>
<accession>A0A9X1UNU1</accession>
<dbReference type="InterPro" id="IPR008868">
    <property type="entry name" value="TniB"/>
</dbReference>
<keyword evidence="2" id="KW-1185">Reference proteome</keyword>
<dbReference type="EMBL" id="JAKLJA010000079">
    <property type="protein sequence ID" value="MCG5078912.1"/>
    <property type="molecule type" value="Genomic_DNA"/>
</dbReference>
<dbReference type="SUPFAM" id="SSF52540">
    <property type="entry name" value="P-loop containing nucleoside triphosphate hydrolases"/>
    <property type="match status" value="1"/>
</dbReference>
<protein>
    <submittedName>
        <fullName evidence="1">TniB family NTP-binding protein</fullName>
    </submittedName>
</protein>
<comment type="caution">
    <text evidence="1">The sequence shown here is derived from an EMBL/GenBank/DDBJ whole genome shotgun (WGS) entry which is preliminary data.</text>
</comment>
<sequence length="210" mass="23675">MCQTSCPVLVVKLSENPTPVQFLLDLLEASGYRSLDRFQMKGKDLLETFLKVVVVGGVKVIFVDEAHHIIPTSGNRKNKERLGGAVGDLAKILCDISQLPLIWLAKPSLLELFDSETQFSSRWPGKIKLPEYRNDEVWRGLLDVFDEALPMHERSDLGSERKAKFIHEVTKGNFRTLKMFLAECVRIACSDNGRSIQDDHLVKACYSLAL</sequence>
<dbReference type="InterPro" id="IPR027417">
    <property type="entry name" value="P-loop_NTPase"/>
</dbReference>
<dbReference type="AlphaFoldDB" id="A0A9X1UNU1"/>
<gene>
    <name evidence="1" type="ORF">L5014_37325</name>
</gene>
<organism evidence="1 2">
    <name type="scientific">Paraburkholderia tagetis</name>
    <dbReference type="NCBI Taxonomy" id="2913261"/>
    <lineage>
        <taxon>Bacteria</taxon>
        <taxon>Pseudomonadati</taxon>
        <taxon>Pseudomonadota</taxon>
        <taxon>Betaproteobacteria</taxon>
        <taxon>Burkholderiales</taxon>
        <taxon>Burkholderiaceae</taxon>
        <taxon>Paraburkholderia</taxon>
    </lineage>
</organism>
<dbReference type="Pfam" id="PF05621">
    <property type="entry name" value="TniB"/>
    <property type="match status" value="1"/>
</dbReference>
<dbReference type="Proteomes" id="UP001139308">
    <property type="component" value="Unassembled WGS sequence"/>
</dbReference>
<proteinExistence type="predicted"/>
<name>A0A9X1UNU1_9BURK</name>
<evidence type="ECO:0000313" key="1">
    <source>
        <dbReference type="EMBL" id="MCG5078912.1"/>
    </source>
</evidence>